<feature type="compositionally biased region" description="Polar residues" evidence="7">
    <location>
        <begin position="194"/>
        <end position="203"/>
    </location>
</feature>
<dbReference type="GO" id="GO:0005886">
    <property type="term" value="C:plasma membrane"/>
    <property type="evidence" value="ECO:0007669"/>
    <property type="project" value="UniProtKB-SubCell"/>
</dbReference>
<keyword evidence="4" id="KW-0472">Membrane</keyword>
<dbReference type="SUPFAM" id="SSF58087">
    <property type="entry name" value="Variant surface glycoprotein (N-terminal domain)"/>
    <property type="match status" value="1"/>
</dbReference>
<evidence type="ECO:0000259" key="9">
    <source>
        <dbReference type="Pfam" id="PF00913"/>
    </source>
</evidence>
<feature type="region of interest" description="Disordered" evidence="7">
    <location>
        <begin position="177"/>
        <end position="208"/>
    </location>
</feature>
<dbReference type="Pfam" id="PF00913">
    <property type="entry name" value="Trypan_glycop"/>
    <property type="match status" value="1"/>
</dbReference>
<evidence type="ECO:0000256" key="1">
    <source>
        <dbReference type="ARBA" id="ARBA00004609"/>
    </source>
</evidence>
<keyword evidence="6" id="KW-0449">Lipoprotein</keyword>
<dbReference type="Gene3D" id="3.90.150.10">
    <property type="entry name" value="Variant Surface Glycoprotein, subunit A domain 1"/>
    <property type="match status" value="1"/>
</dbReference>
<accession>M4TBE5</accession>
<evidence type="ECO:0000313" key="11">
    <source>
        <dbReference type="EMBL" id="APD75104.1"/>
    </source>
</evidence>
<feature type="chain" id="PRO_5004058327" evidence="8">
    <location>
        <begin position="25"/>
        <end position="429"/>
    </location>
</feature>
<dbReference type="InterPro" id="IPR001812">
    <property type="entry name" value="Trypano_VSG_A_N_dom"/>
</dbReference>
<name>M4TBE5_9TRYP</name>
<evidence type="ECO:0000256" key="8">
    <source>
        <dbReference type="SAM" id="SignalP"/>
    </source>
</evidence>
<evidence type="ECO:0000313" key="10">
    <source>
        <dbReference type="EMBL" id="AGH60270.1"/>
    </source>
</evidence>
<evidence type="ECO:0000256" key="6">
    <source>
        <dbReference type="ARBA" id="ARBA00023288"/>
    </source>
</evidence>
<dbReference type="VEuPathDB" id="TriTrypDB:Tb427_000218300"/>
<reference evidence="10" key="2">
    <citation type="journal article" date="2014" name="Mol. Biochem. Parasitol.">
        <title>Capturing the variant surface glycoprotein repertoire (the VSGnome) of Trypanosoma brucei Lister 427.</title>
        <authorList>
            <person name="Cross G.A."/>
            <person name="Kim H.S."/>
            <person name="Wickstead B."/>
        </authorList>
    </citation>
    <scope>NUCLEOTIDE SEQUENCE</scope>
    <source>
        <strain evidence="10">Lister 427</strain>
    </source>
</reference>
<comment type="subcellular location">
    <subcellularLocation>
        <location evidence="1">Cell membrane</location>
        <topology evidence="1">Lipid-anchor</topology>
        <topology evidence="1">GPI-anchor</topology>
    </subcellularLocation>
</comment>
<keyword evidence="3" id="KW-0336">GPI-anchor</keyword>
<keyword evidence="2" id="KW-1003">Cell membrane</keyword>
<dbReference type="GO" id="GO:0098552">
    <property type="term" value="C:side of membrane"/>
    <property type="evidence" value="ECO:0007669"/>
    <property type="project" value="UniProtKB-KW"/>
</dbReference>
<dbReference type="GO" id="GO:0042783">
    <property type="term" value="P:symbiont-mediated evasion of host immune response"/>
    <property type="evidence" value="ECO:0007669"/>
    <property type="project" value="InterPro"/>
</dbReference>
<dbReference type="Gene3D" id="1.10.470.10">
    <property type="entry name" value="Variant Surface Glycoprotein, subunit A, domain 2"/>
    <property type="match status" value="1"/>
</dbReference>
<sequence>MPTIQQLGFLLYITVAVMQQVAEAAAKGPIDQRVWGHACTLLAELKKASGATQGLINRIGDALDKQQLLSPKLNVFIHMQSSNKRKKELLPILYSLADAAPSSAAAAKQALTTALLYTTHATYEAGRLDEFGLLLQSMGSATGKTCIGSNSCAAETGEDVKTSFVGCEAKLVTPLEASVPDSLPSPDALLEPTADQTHSTGGSATDCPLTDDTGTENLLNGGGVLGTTTFTAANAKFKKTDAAGCQASASQGLQATHYFLKELKDSDTRTKGAAGNKTADDIIKEQNFKEYLKKVLAAETLPDNSVIDTIYGKETDDFRKAFWGHVEETVIPKEATGRNEDTKLGAINTLKELHLATIYYQTQTWDTFAEQAETIKNIQDKSEKKYLKAAETTCNAVKDNQDECDKLKDKGYVFNPKGAEGKNCELKKS</sequence>
<reference evidence="10" key="1">
    <citation type="submission" date="2013-02" db="EMBL/GenBank/DDBJ databases">
        <authorList>
            <person name="Cross G.A.M."/>
            <person name="Kim H.-S."/>
            <person name="Wickstead B."/>
        </authorList>
    </citation>
    <scope>NUCLEOTIDE SEQUENCE</scope>
    <source>
        <strain evidence="10">Lister 427</strain>
    </source>
</reference>
<dbReference type="EMBL" id="KC612839">
    <property type="protein sequence ID" value="AGH60270.1"/>
    <property type="molecule type" value="Genomic_DNA"/>
</dbReference>
<evidence type="ECO:0000256" key="7">
    <source>
        <dbReference type="SAM" id="MobiDB-lite"/>
    </source>
</evidence>
<evidence type="ECO:0000256" key="3">
    <source>
        <dbReference type="ARBA" id="ARBA00022622"/>
    </source>
</evidence>
<proteinExistence type="predicted"/>
<keyword evidence="8" id="KW-0732">Signal</keyword>
<feature type="domain" description="Trypanosome variant surface glycoprotein A-type N-terminal" evidence="9">
    <location>
        <begin position="14"/>
        <end position="361"/>
    </location>
</feature>
<protein>
    <submittedName>
        <fullName evidence="11">Variant surface glycoprotein 1125.4912</fullName>
    </submittedName>
    <submittedName>
        <fullName evidence="10">Variant surface glycoprotein 1337</fullName>
    </submittedName>
</protein>
<evidence type="ECO:0000256" key="5">
    <source>
        <dbReference type="ARBA" id="ARBA00023180"/>
    </source>
</evidence>
<dbReference type="AlphaFoldDB" id="M4TBE5"/>
<organism evidence="10">
    <name type="scientific">Trypanosoma brucei</name>
    <dbReference type="NCBI Taxonomy" id="5691"/>
    <lineage>
        <taxon>Eukaryota</taxon>
        <taxon>Discoba</taxon>
        <taxon>Euglenozoa</taxon>
        <taxon>Kinetoplastea</taxon>
        <taxon>Metakinetoplastina</taxon>
        <taxon>Trypanosomatida</taxon>
        <taxon>Trypanosomatidae</taxon>
        <taxon>Trypanosoma</taxon>
    </lineage>
</organism>
<evidence type="ECO:0000256" key="4">
    <source>
        <dbReference type="ARBA" id="ARBA00023136"/>
    </source>
</evidence>
<feature type="signal peptide" evidence="8">
    <location>
        <begin position="1"/>
        <end position="24"/>
    </location>
</feature>
<dbReference type="EMBL" id="KX701148">
    <property type="protein sequence ID" value="APD75104.1"/>
    <property type="molecule type" value="Genomic_DNA"/>
</dbReference>
<reference evidence="11" key="3">
    <citation type="submission" date="2016-08" db="EMBL/GenBank/DDBJ databases">
        <title>VSG repertoire of Trypanosoma brucei EATRO 1125.</title>
        <authorList>
            <person name="Cross G.A."/>
        </authorList>
    </citation>
    <scope>NUCLEOTIDE SEQUENCE</scope>
    <source>
        <strain evidence="11">EATRO 1125</strain>
    </source>
</reference>
<keyword evidence="5" id="KW-0325">Glycoprotein</keyword>
<evidence type="ECO:0000256" key="2">
    <source>
        <dbReference type="ARBA" id="ARBA00022475"/>
    </source>
</evidence>